<feature type="disulfide bond" evidence="11">
    <location>
        <begin position="302"/>
        <end position="311"/>
    </location>
</feature>
<dbReference type="PANTHER" id="PTHR12916:SF4">
    <property type="entry name" value="UNINFLATABLE, ISOFORM C"/>
    <property type="match status" value="1"/>
</dbReference>
<reference evidence="14 15" key="1">
    <citation type="journal article" date="2017" name="Gigascience">
        <title>Draft genome of the honey bee ectoparasitic mite, Tropilaelaps mercedesae, is shaped by the parasitic life history.</title>
        <authorList>
            <person name="Dong X."/>
            <person name="Armstrong S.D."/>
            <person name="Xia D."/>
            <person name="Makepeace B.L."/>
            <person name="Darby A.C."/>
            <person name="Kadowaki T."/>
        </authorList>
    </citation>
    <scope>NUCLEOTIDE SEQUENCE [LARGE SCALE GENOMIC DNA]</scope>
    <source>
        <strain evidence="14">Wuxi-XJTLU</strain>
    </source>
</reference>
<accession>A0A1V9XHG5</accession>
<dbReference type="FunFam" id="2.10.25.10:FF:000472">
    <property type="entry name" value="Uncharacterized protein, isoform A"/>
    <property type="match status" value="1"/>
</dbReference>
<dbReference type="OrthoDB" id="283575at2759"/>
<dbReference type="GO" id="GO:0005509">
    <property type="term" value="F:calcium ion binding"/>
    <property type="evidence" value="ECO:0007669"/>
    <property type="project" value="InterPro"/>
</dbReference>
<evidence type="ECO:0000256" key="2">
    <source>
        <dbReference type="ARBA" id="ARBA00004613"/>
    </source>
</evidence>
<dbReference type="SUPFAM" id="SSF57196">
    <property type="entry name" value="EGF/Laminin"/>
    <property type="match status" value="4"/>
</dbReference>
<dbReference type="PROSITE" id="PS50026">
    <property type="entry name" value="EGF_3"/>
    <property type="match status" value="4"/>
</dbReference>
<dbReference type="Gene3D" id="2.10.25.10">
    <property type="entry name" value="Laminin"/>
    <property type="match status" value="4"/>
</dbReference>
<keyword evidence="10" id="KW-0325">Glycoprotein</keyword>
<comment type="subcellular location">
    <subcellularLocation>
        <location evidence="1">Cytoplasm</location>
    </subcellularLocation>
    <subcellularLocation>
        <location evidence="2">Secreted</location>
    </subcellularLocation>
</comment>
<keyword evidence="3" id="KW-0963">Cytoplasm</keyword>
<dbReference type="InParanoid" id="A0A1V9XHG5"/>
<evidence type="ECO:0000256" key="3">
    <source>
        <dbReference type="ARBA" id="ARBA00022490"/>
    </source>
</evidence>
<evidence type="ECO:0000256" key="11">
    <source>
        <dbReference type="PROSITE-ProRule" id="PRU00076"/>
    </source>
</evidence>
<feature type="non-terminal residue" evidence="14">
    <location>
        <position position="1"/>
    </location>
</feature>
<dbReference type="PROSITE" id="PS00022">
    <property type="entry name" value="EGF_1"/>
    <property type="match status" value="3"/>
</dbReference>
<evidence type="ECO:0000313" key="15">
    <source>
        <dbReference type="Proteomes" id="UP000192247"/>
    </source>
</evidence>
<evidence type="ECO:0000256" key="12">
    <source>
        <dbReference type="SAM" id="Phobius"/>
    </source>
</evidence>
<dbReference type="FunFam" id="2.10.25.10:FF:000425">
    <property type="entry name" value="Eyes shut homolog"/>
    <property type="match status" value="1"/>
</dbReference>
<dbReference type="GO" id="GO:0005112">
    <property type="term" value="F:Notch binding"/>
    <property type="evidence" value="ECO:0007669"/>
    <property type="project" value="TreeGrafter"/>
</dbReference>
<evidence type="ECO:0000256" key="1">
    <source>
        <dbReference type="ARBA" id="ARBA00004496"/>
    </source>
</evidence>
<dbReference type="GO" id="GO:0007219">
    <property type="term" value="P:Notch signaling pathway"/>
    <property type="evidence" value="ECO:0007669"/>
    <property type="project" value="TreeGrafter"/>
</dbReference>
<dbReference type="Pfam" id="PF00008">
    <property type="entry name" value="EGF"/>
    <property type="match status" value="2"/>
</dbReference>
<dbReference type="EMBL" id="MNPL01010995">
    <property type="protein sequence ID" value="OQR72823.1"/>
    <property type="molecule type" value="Genomic_DNA"/>
</dbReference>
<dbReference type="PROSITE" id="PS00010">
    <property type="entry name" value="ASX_HYDROXYL"/>
    <property type="match status" value="2"/>
</dbReference>
<dbReference type="GO" id="GO:0005737">
    <property type="term" value="C:cytoplasm"/>
    <property type="evidence" value="ECO:0007669"/>
    <property type="project" value="UniProtKB-SubCell"/>
</dbReference>
<feature type="transmembrane region" description="Helical" evidence="12">
    <location>
        <begin position="342"/>
        <end position="363"/>
    </location>
</feature>
<keyword evidence="7" id="KW-0677">Repeat</keyword>
<dbReference type="PROSITE" id="PS01187">
    <property type="entry name" value="EGF_CA"/>
    <property type="match status" value="1"/>
</dbReference>
<dbReference type="SMART" id="SM00179">
    <property type="entry name" value="EGF_CA"/>
    <property type="match status" value="4"/>
</dbReference>
<keyword evidence="4" id="KW-0964">Secreted</keyword>
<comment type="caution">
    <text evidence="14">The sequence shown here is derived from an EMBL/GenBank/DDBJ whole genome shotgun (WGS) entry which is preliminary data.</text>
</comment>
<dbReference type="Proteomes" id="UP000192247">
    <property type="component" value="Unassembled WGS sequence"/>
</dbReference>
<feature type="domain" description="EGF-like" evidence="13">
    <location>
        <begin position="240"/>
        <end position="272"/>
    </location>
</feature>
<feature type="disulfide bond" evidence="11">
    <location>
        <begin position="165"/>
        <end position="174"/>
    </location>
</feature>
<dbReference type="InterPro" id="IPR018097">
    <property type="entry name" value="EGF_Ca-bd_CS"/>
</dbReference>
<feature type="disulfide bond" evidence="11">
    <location>
        <begin position="202"/>
        <end position="211"/>
    </location>
</feature>
<gene>
    <name evidence="14" type="ORF">BIW11_01232</name>
</gene>
<dbReference type="InterPro" id="IPR000742">
    <property type="entry name" value="EGF"/>
</dbReference>
<keyword evidence="12" id="KW-0472">Membrane</keyword>
<evidence type="ECO:0000259" key="13">
    <source>
        <dbReference type="PROSITE" id="PS50026"/>
    </source>
</evidence>
<keyword evidence="12" id="KW-0812">Transmembrane</keyword>
<sequence length="462" mass="50891">LYVDELDERAIVTLHRSQEEALTECVEPPHGSVVWNTTTAEEFVIQANLLTQSGLQFFAVCAGVHSAFRFGELRAWTKTQSVESTMAVQSSNVLRVWHIRISVYDLECENRRDSEDLCSERGVCALAPGENADFCEMHHPCKNNATCVSTPANASTGLPEYTCQCQKGFEGPNCEVNIDECESKPCVHGMCEDGVGEFKCYCLPGYGGELCEFEYDECDSSPRSDILIVRYLARFSDRGQVDLCKPNPCAAPATCIDRGNNYTCVCRGSGCATRDQLDPCYPNPCQHGGSCWPSMDTFYCSCPPGFAGDNCEEIAYPQAIAERRVYNPDESRRPSSERLHTIYVACATLAGACALVAIAVTVCQCRLGRPTSSDQLTADCERLKDDGVGGHFADEDPLFPETSSAYPGNVSRLQLGSNGCVYSKHHQHEPHSLQQHIYSSDLPTDSMWTPLLFPESPDHGHY</sequence>
<dbReference type="InterPro" id="IPR000152">
    <property type="entry name" value="EGF-type_Asp/Asn_hydroxyl_site"/>
</dbReference>
<keyword evidence="12" id="KW-1133">Transmembrane helix</keyword>
<keyword evidence="9 11" id="KW-1015">Disulfide bond</keyword>
<organism evidence="14 15">
    <name type="scientific">Tropilaelaps mercedesae</name>
    <dbReference type="NCBI Taxonomy" id="418985"/>
    <lineage>
        <taxon>Eukaryota</taxon>
        <taxon>Metazoa</taxon>
        <taxon>Ecdysozoa</taxon>
        <taxon>Arthropoda</taxon>
        <taxon>Chelicerata</taxon>
        <taxon>Arachnida</taxon>
        <taxon>Acari</taxon>
        <taxon>Parasitiformes</taxon>
        <taxon>Mesostigmata</taxon>
        <taxon>Gamasina</taxon>
        <taxon>Dermanyssoidea</taxon>
        <taxon>Laelapidae</taxon>
        <taxon>Tropilaelaps</taxon>
    </lineage>
</organism>
<dbReference type="STRING" id="418985.A0A1V9XHG5"/>
<evidence type="ECO:0000256" key="9">
    <source>
        <dbReference type="ARBA" id="ARBA00023157"/>
    </source>
</evidence>
<evidence type="ECO:0000256" key="8">
    <source>
        <dbReference type="ARBA" id="ARBA00022837"/>
    </source>
</evidence>
<feature type="domain" description="EGF-like" evidence="13">
    <location>
        <begin position="177"/>
        <end position="212"/>
    </location>
</feature>
<keyword evidence="15" id="KW-1185">Reference proteome</keyword>
<proteinExistence type="predicted"/>
<dbReference type="AlphaFoldDB" id="A0A1V9XHG5"/>
<evidence type="ECO:0000256" key="4">
    <source>
        <dbReference type="ARBA" id="ARBA00022525"/>
    </source>
</evidence>
<dbReference type="PRINTS" id="PR00010">
    <property type="entry name" value="EGFBLOOD"/>
</dbReference>
<evidence type="ECO:0000256" key="7">
    <source>
        <dbReference type="ARBA" id="ARBA00022737"/>
    </source>
</evidence>
<feature type="domain" description="EGF-like" evidence="13">
    <location>
        <begin position="276"/>
        <end position="312"/>
    </location>
</feature>
<dbReference type="PANTHER" id="PTHR12916">
    <property type="entry name" value="CYTOCHROME C OXIDASE POLYPEPTIDE VIC-2"/>
    <property type="match status" value="1"/>
</dbReference>
<feature type="domain" description="EGF-like" evidence="13">
    <location>
        <begin position="131"/>
        <end position="175"/>
    </location>
</feature>
<keyword evidence="14" id="KW-0675">Receptor</keyword>
<evidence type="ECO:0000313" key="14">
    <source>
        <dbReference type="EMBL" id="OQR72823.1"/>
    </source>
</evidence>
<comment type="caution">
    <text evidence="11">Lacks conserved residue(s) required for the propagation of feature annotation.</text>
</comment>
<feature type="disulfide bond" evidence="11">
    <location>
        <begin position="181"/>
        <end position="191"/>
    </location>
</feature>
<keyword evidence="6" id="KW-0732">Signal</keyword>
<keyword evidence="8" id="KW-0106">Calcium</keyword>
<dbReference type="PROSITE" id="PS01186">
    <property type="entry name" value="EGF_2"/>
    <property type="match status" value="3"/>
</dbReference>
<dbReference type="CDD" id="cd00054">
    <property type="entry name" value="EGF_CA"/>
    <property type="match status" value="3"/>
</dbReference>
<evidence type="ECO:0000256" key="6">
    <source>
        <dbReference type="ARBA" id="ARBA00022729"/>
    </source>
</evidence>
<keyword evidence="5 11" id="KW-0245">EGF-like domain</keyword>
<dbReference type="GO" id="GO:0005576">
    <property type="term" value="C:extracellular region"/>
    <property type="evidence" value="ECO:0007669"/>
    <property type="project" value="UniProtKB-SubCell"/>
</dbReference>
<dbReference type="InterPro" id="IPR001881">
    <property type="entry name" value="EGF-like_Ca-bd_dom"/>
</dbReference>
<protein>
    <submittedName>
        <fullName evidence="14">Delta and Notch epidermal growth factor-related receptor-like</fullName>
    </submittedName>
</protein>
<evidence type="ECO:0000256" key="5">
    <source>
        <dbReference type="ARBA" id="ARBA00022536"/>
    </source>
</evidence>
<name>A0A1V9XHG5_9ACAR</name>
<evidence type="ECO:0000256" key="10">
    <source>
        <dbReference type="ARBA" id="ARBA00023180"/>
    </source>
</evidence>
<dbReference type="SMART" id="SM00181">
    <property type="entry name" value="EGF"/>
    <property type="match status" value="4"/>
</dbReference>